<evidence type="ECO:0000259" key="8">
    <source>
        <dbReference type="Pfam" id="PF00408"/>
    </source>
</evidence>
<comment type="cofactor">
    <cofactor evidence="1">
        <name>Mg(2+)</name>
        <dbReference type="ChEBI" id="CHEBI:18420"/>
    </cofactor>
</comment>
<dbReference type="InterPro" id="IPR016055">
    <property type="entry name" value="A-D-PHexomutase_a/b/a-I/II/III"/>
</dbReference>
<dbReference type="PANTHER" id="PTHR43771">
    <property type="entry name" value="PHOSPHOMANNOMUTASE"/>
    <property type="match status" value="1"/>
</dbReference>
<evidence type="ECO:0000259" key="9">
    <source>
        <dbReference type="Pfam" id="PF02878"/>
    </source>
</evidence>
<evidence type="ECO:0000256" key="5">
    <source>
        <dbReference type="ARBA" id="ARBA00022842"/>
    </source>
</evidence>
<feature type="domain" description="Alpha-D-phosphohexomutase alpha/beta/alpha" evidence="9">
    <location>
        <begin position="6"/>
        <end position="142"/>
    </location>
</feature>
<dbReference type="PROSITE" id="PS00710">
    <property type="entry name" value="PGM_PMM"/>
    <property type="match status" value="1"/>
</dbReference>
<dbReference type="InterPro" id="IPR005841">
    <property type="entry name" value="Alpha-D-phosphohexomutase_SF"/>
</dbReference>
<dbReference type="AlphaFoldDB" id="A0A1J5TIE9"/>
<evidence type="ECO:0000256" key="3">
    <source>
        <dbReference type="ARBA" id="ARBA00022553"/>
    </source>
</evidence>
<dbReference type="SUPFAM" id="SSF53738">
    <property type="entry name" value="Phosphoglucomutase, first 3 domains"/>
    <property type="match status" value="3"/>
</dbReference>
<evidence type="ECO:0000256" key="6">
    <source>
        <dbReference type="ARBA" id="ARBA00023235"/>
    </source>
</evidence>
<organism evidence="12 13">
    <name type="scientific">Marine Group III euryarchaeote CG-Epi4</name>
    <dbReference type="NCBI Taxonomy" id="1888998"/>
    <lineage>
        <taxon>Archaea</taxon>
        <taxon>Methanobacteriati</taxon>
        <taxon>Thermoplasmatota</taxon>
        <taxon>Thermoplasmata</taxon>
        <taxon>Candidatus Thermoprofundales</taxon>
    </lineage>
</organism>
<dbReference type="InterPro" id="IPR016066">
    <property type="entry name" value="A-D-PHexomutase_CS"/>
</dbReference>
<keyword evidence="3" id="KW-0597">Phosphoprotein</keyword>
<accession>A0A1J5TIE9</accession>
<evidence type="ECO:0000259" key="11">
    <source>
        <dbReference type="Pfam" id="PF02880"/>
    </source>
</evidence>
<dbReference type="InterPro" id="IPR036900">
    <property type="entry name" value="A-D-PHexomutase_C_sf"/>
</dbReference>
<dbReference type="Proteomes" id="UP000183375">
    <property type="component" value="Unassembled WGS sequence"/>
</dbReference>
<dbReference type="PANTHER" id="PTHR43771:SF1">
    <property type="entry name" value="PHOSPHOMANNOMUTASE"/>
    <property type="match status" value="1"/>
</dbReference>
<sequence length="463" mass="51377">MKATKDIFRAYDIRGVYGEELDAEIGERVGLAFGNFLRNKHNGGKISIGCDARVSSPELQMAVSEGASRAGFDVDIIGMVPIPVANYFTWKSNLNSDEYVAGVYITASHNPAEYNGIRFRHPDGTGFTEGNVEIKRIFFEEKLIEHNQGTISNLSSEEVLEDYMRFVSTKVGSLNGMKVALDPGNGVGCVVVDKIFERLGAETLSINNTPDGTFPNRPSEPAPKNLGDLIEVMSNGEFDFAVAFDGDADRCVFIDEESNPVSAEKIGIIVSKSLITPDSNKVLAGVPCSMILEEEIPKIGGELIWIRVGDVFVCEELKKHNAAIAMEISAHFFAPGLTEFIFDDPIIFSLKLAEFINNSSKTLGDFSKEIPSYPYEELKFKCPDSIKFNVNADLEKTFIDMGYKVETIDGVKIWLEGGWVLLRPSNTQPVIRMFAEAMDNNRLKEIKSEFKNYFDKSVEKFIV</sequence>
<gene>
    <name evidence="12" type="ORF">BEU01_01145</name>
</gene>
<feature type="domain" description="Alpha-D-phosphohexomutase alpha/beta/alpha" evidence="11">
    <location>
        <begin position="265"/>
        <end position="370"/>
    </location>
</feature>
<proteinExistence type="inferred from homology"/>
<dbReference type="Pfam" id="PF02879">
    <property type="entry name" value="PGM_PMM_II"/>
    <property type="match status" value="1"/>
</dbReference>
<evidence type="ECO:0000313" key="12">
    <source>
        <dbReference type="EMBL" id="OIR20722.1"/>
    </source>
</evidence>
<dbReference type="GO" id="GO:0005975">
    <property type="term" value="P:carbohydrate metabolic process"/>
    <property type="evidence" value="ECO:0007669"/>
    <property type="project" value="InterPro"/>
</dbReference>
<name>A0A1J5TIE9_9ARCH</name>
<comment type="similarity">
    <text evidence="2 7">Belongs to the phosphohexose mutase family.</text>
</comment>
<evidence type="ECO:0000256" key="1">
    <source>
        <dbReference type="ARBA" id="ARBA00001946"/>
    </source>
</evidence>
<evidence type="ECO:0008006" key="14">
    <source>
        <dbReference type="Google" id="ProtNLM"/>
    </source>
</evidence>
<dbReference type="InterPro" id="IPR005845">
    <property type="entry name" value="A-D-PHexomutase_a/b/a-II"/>
</dbReference>
<evidence type="ECO:0000256" key="7">
    <source>
        <dbReference type="RuleBase" id="RU004326"/>
    </source>
</evidence>
<feature type="domain" description="Alpha-D-phosphohexomutase C-terminal" evidence="8">
    <location>
        <begin position="377"/>
        <end position="450"/>
    </location>
</feature>
<evidence type="ECO:0000256" key="4">
    <source>
        <dbReference type="ARBA" id="ARBA00022723"/>
    </source>
</evidence>
<dbReference type="InterPro" id="IPR005846">
    <property type="entry name" value="A-D-PHexomutase_a/b/a-III"/>
</dbReference>
<feature type="domain" description="Alpha-D-phosphohexomutase alpha/beta/alpha" evidence="10">
    <location>
        <begin position="162"/>
        <end position="257"/>
    </location>
</feature>
<dbReference type="InterPro" id="IPR005843">
    <property type="entry name" value="A-D-PHexomutase_C"/>
</dbReference>
<dbReference type="Gene3D" id="3.30.310.50">
    <property type="entry name" value="Alpha-D-phosphohexomutase, C-terminal domain"/>
    <property type="match status" value="1"/>
</dbReference>
<dbReference type="InterPro" id="IPR005844">
    <property type="entry name" value="A-D-PHexomutase_a/b/a-I"/>
</dbReference>
<evidence type="ECO:0000313" key="13">
    <source>
        <dbReference type="Proteomes" id="UP000183375"/>
    </source>
</evidence>
<dbReference type="GO" id="GO:0016868">
    <property type="term" value="F:intramolecular phosphotransferase activity"/>
    <property type="evidence" value="ECO:0007669"/>
    <property type="project" value="InterPro"/>
</dbReference>
<dbReference type="Gene3D" id="3.40.120.10">
    <property type="entry name" value="Alpha-D-Glucose-1,6-Bisphosphate, subunit A, domain 3"/>
    <property type="match status" value="3"/>
</dbReference>
<dbReference type="PRINTS" id="PR00509">
    <property type="entry name" value="PGMPMM"/>
</dbReference>
<comment type="caution">
    <text evidence="12">The sequence shown here is derived from an EMBL/GenBank/DDBJ whole genome shotgun (WGS) entry which is preliminary data.</text>
</comment>
<dbReference type="SUPFAM" id="SSF55957">
    <property type="entry name" value="Phosphoglucomutase, C-terminal domain"/>
    <property type="match status" value="1"/>
</dbReference>
<keyword evidence="4 7" id="KW-0479">Metal-binding</keyword>
<protein>
    <recommendedName>
        <fullName evidence="14">Phosphomannomutase</fullName>
    </recommendedName>
</protein>
<evidence type="ECO:0000256" key="2">
    <source>
        <dbReference type="ARBA" id="ARBA00010231"/>
    </source>
</evidence>
<dbReference type="EMBL" id="MIYX01000019">
    <property type="protein sequence ID" value="OIR20722.1"/>
    <property type="molecule type" value="Genomic_DNA"/>
</dbReference>
<dbReference type="Pfam" id="PF02878">
    <property type="entry name" value="PGM_PMM_I"/>
    <property type="match status" value="1"/>
</dbReference>
<reference evidence="12 13" key="1">
    <citation type="submission" date="2016-08" db="EMBL/GenBank/DDBJ databases">
        <title>New Insights into Marine Group III Euryarchaeota, from dark to light.</title>
        <authorList>
            <person name="Haro-Moreno J.M."/>
            <person name="Rodriguez-Valera F."/>
            <person name="Lopez-Garcia P."/>
            <person name="Moreira D."/>
            <person name="Martin-Cuadrado A.B."/>
        </authorList>
    </citation>
    <scope>NUCLEOTIDE SEQUENCE [LARGE SCALE GENOMIC DNA]</scope>
    <source>
        <strain evidence="12">CG-Epi4</strain>
    </source>
</reference>
<dbReference type="GO" id="GO:0000287">
    <property type="term" value="F:magnesium ion binding"/>
    <property type="evidence" value="ECO:0007669"/>
    <property type="project" value="InterPro"/>
</dbReference>
<keyword evidence="6" id="KW-0413">Isomerase</keyword>
<dbReference type="Pfam" id="PF02880">
    <property type="entry name" value="PGM_PMM_III"/>
    <property type="match status" value="1"/>
</dbReference>
<dbReference type="Pfam" id="PF00408">
    <property type="entry name" value="PGM_PMM_IV"/>
    <property type="match status" value="1"/>
</dbReference>
<evidence type="ECO:0000259" key="10">
    <source>
        <dbReference type="Pfam" id="PF02879"/>
    </source>
</evidence>
<keyword evidence="5 7" id="KW-0460">Magnesium</keyword>